<dbReference type="PROSITE" id="PS51770">
    <property type="entry name" value="HOTDOG_ACOT"/>
    <property type="match status" value="1"/>
</dbReference>
<dbReference type="GO" id="GO:0052816">
    <property type="term" value="F:long-chain fatty acyl-CoA hydrolase activity"/>
    <property type="evidence" value="ECO:0007669"/>
    <property type="project" value="TreeGrafter"/>
</dbReference>
<comment type="similarity">
    <text evidence="1">Belongs to the acyl coenzyme A hydrolase family.</text>
</comment>
<dbReference type="Gene3D" id="3.10.129.10">
    <property type="entry name" value="Hotdog Thioesterase"/>
    <property type="match status" value="1"/>
</dbReference>
<dbReference type="Pfam" id="PF03061">
    <property type="entry name" value="4HBT"/>
    <property type="match status" value="1"/>
</dbReference>
<evidence type="ECO:0000256" key="4">
    <source>
        <dbReference type="SAM" id="MobiDB-lite"/>
    </source>
</evidence>
<dbReference type="SUPFAM" id="SSF54637">
    <property type="entry name" value="Thioesterase/thiol ester dehydrase-isomerase"/>
    <property type="match status" value="1"/>
</dbReference>
<dbReference type="CDD" id="cd03442">
    <property type="entry name" value="BFIT_BACH"/>
    <property type="match status" value="1"/>
</dbReference>
<proteinExistence type="inferred from homology"/>
<dbReference type="InterPro" id="IPR033120">
    <property type="entry name" value="HOTDOG_ACOT"/>
</dbReference>
<dbReference type="AlphaFoldDB" id="A0AA37VDW1"/>
<keyword evidence="7" id="KW-1185">Reference proteome</keyword>
<dbReference type="InterPro" id="IPR040170">
    <property type="entry name" value="Cytosol_ACT"/>
</dbReference>
<evidence type="ECO:0000313" key="6">
    <source>
        <dbReference type="EMBL" id="GLC24269.1"/>
    </source>
</evidence>
<organism evidence="6 7">
    <name type="scientific">Roseisolibacter agri</name>
    <dbReference type="NCBI Taxonomy" id="2014610"/>
    <lineage>
        <taxon>Bacteria</taxon>
        <taxon>Pseudomonadati</taxon>
        <taxon>Gemmatimonadota</taxon>
        <taxon>Gemmatimonadia</taxon>
        <taxon>Gemmatimonadales</taxon>
        <taxon>Gemmatimonadaceae</taxon>
        <taxon>Roseisolibacter</taxon>
    </lineage>
</organism>
<feature type="region of interest" description="Disordered" evidence="4">
    <location>
        <begin position="128"/>
        <end position="175"/>
    </location>
</feature>
<protein>
    <submittedName>
        <fullName evidence="6">Acyl-CoA thioesterase</fullName>
    </submittedName>
</protein>
<keyword evidence="2 3" id="KW-0378">Hydrolase</keyword>
<dbReference type="PANTHER" id="PTHR11049">
    <property type="entry name" value="ACYL COENZYME A THIOESTER HYDROLASE"/>
    <property type="match status" value="1"/>
</dbReference>
<evidence type="ECO:0000256" key="1">
    <source>
        <dbReference type="ARBA" id="ARBA00010458"/>
    </source>
</evidence>
<evidence type="ECO:0000256" key="2">
    <source>
        <dbReference type="ARBA" id="ARBA00022801"/>
    </source>
</evidence>
<feature type="compositionally biased region" description="Basic and acidic residues" evidence="4">
    <location>
        <begin position="134"/>
        <end position="162"/>
    </location>
</feature>
<sequence>MSLFTPRTPRESQHETSQLMMPEHANNLGHVFGGVILSMMDTAAAVAAFRHARNNCVTVSIDRVDFREPIHVGDLVVMKASVNFVGRTSMEVGVRVEAEELTTGRRRHTNSCYLTFVAVDRNGRPIEVPPLRPEMPDEVRRYEAARERRRRRLEERHAEQGRAPEPASATPAPTA</sequence>
<name>A0AA37VDW1_9BACT</name>
<dbReference type="PANTHER" id="PTHR11049:SF16">
    <property type="entry name" value="PROTEIN VDLD"/>
    <property type="match status" value="1"/>
</dbReference>
<gene>
    <name evidence="6" type="ORF">rosag_07820</name>
</gene>
<evidence type="ECO:0000313" key="7">
    <source>
        <dbReference type="Proteomes" id="UP001161325"/>
    </source>
</evidence>
<comment type="caution">
    <text evidence="6">The sequence shown here is derived from an EMBL/GenBank/DDBJ whole genome shotgun (WGS) entry which is preliminary data.</text>
</comment>
<dbReference type="InterPro" id="IPR029069">
    <property type="entry name" value="HotDog_dom_sf"/>
</dbReference>
<accession>A0AA37VDW1</accession>
<feature type="compositionally biased region" description="Low complexity" evidence="4">
    <location>
        <begin position="163"/>
        <end position="175"/>
    </location>
</feature>
<dbReference type="EMBL" id="BRXS01000001">
    <property type="protein sequence ID" value="GLC24269.1"/>
    <property type="molecule type" value="Genomic_DNA"/>
</dbReference>
<evidence type="ECO:0000256" key="3">
    <source>
        <dbReference type="PROSITE-ProRule" id="PRU01106"/>
    </source>
</evidence>
<reference evidence="6" key="1">
    <citation type="submission" date="2022-08" db="EMBL/GenBank/DDBJ databases">
        <title>Draft genome sequencing of Roseisolibacter agri AW1220.</title>
        <authorList>
            <person name="Tobiishi Y."/>
            <person name="Tonouchi A."/>
        </authorList>
    </citation>
    <scope>NUCLEOTIDE SEQUENCE</scope>
    <source>
        <strain evidence="6">AW1220</strain>
    </source>
</reference>
<dbReference type="GO" id="GO:0006637">
    <property type="term" value="P:acyl-CoA metabolic process"/>
    <property type="evidence" value="ECO:0007669"/>
    <property type="project" value="TreeGrafter"/>
</dbReference>
<dbReference type="Proteomes" id="UP001161325">
    <property type="component" value="Unassembled WGS sequence"/>
</dbReference>
<evidence type="ECO:0000259" key="5">
    <source>
        <dbReference type="PROSITE" id="PS51770"/>
    </source>
</evidence>
<dbReference type="GO" id="GO:0005829">
    <property type="term" value="C:cytosol"/>
    <property type="evidence" value="ECO:0007669"/>
    <property type="project" value="TreeGrafter"/>
</dbReference>
<dbReference type="RefSeq" id="WP_284348717.1">
    <property type="nucleotide sequence ID" value="NZ_BRXS01000001.1"/>
</dbReference>
<dbReference type="InterPro" id="IPR006683">
    <property type="entry name" value="Thioestr_dom"/>
</dbReference>
<feature type="domain" description="HotDog ACOT-type" evidence="5">
    <location>
        <begin position="10"/>
        <end position="122"/>
    </location>
</feature>